<comment type="caution">
    <text evidence="1">The sequence shown here is derived from an EMBL/GenBank/DDBJ whole genome shotgun (WGS) entry which is preliminary data.</text>
</comment>
<dbReference type="AlphaFoldDB" id="X1ITX3"/>
<gene>
    <name evidence="1" type="ORF">S03H2_47564</name>
</gene>
<protein>
    <submittedName>
        <fullName evidence="1">Uncharacterized protein</fullName>
    </submittedName>
</protein>
<name>X1ITX3_9ZZZZ</name>
<dbReference type="EMBL" id="BARU01029937">
    <property type="protein sequence ID" value="GAH72725.1"/>
    <property type="molecule type" value="Genomic_DNA"/>
</dbReference>
<organism evidence="1">
    <name type="scientific">marine sediment metagenome</name>
    <dbReference type="NCBI Taxonomy" id="412755"/>
    <lineage>
        <taxon>unclassified sequences</taxon>
        <taxon>metagenomes</taxon>
        <taxon>ecological metagenomes</taxon>
    </lineage>
</organism>
<evidence type="ECO:0000313" key="1">
    <source>
        <dbReference type="EMBL" id="GAH72725.1"/>
    </source>
</evidence>
<sequence length="94" mass="10158">MGEEPGPEYTPGAICGNCWGPGRPFGDVPTPKYASITFSGLVGIWAPANKKFIGTQDPLAACIWRFEDAIFTGWYLYGDALTEVLLAFKPGNMP</sequence>
<accession>X1ITX3</accession>
<feature type="non-terminal residue" evidence="1">
    <location>
        <position position="94"/>
    </location>
</feature>
<proteinExistence type="predicted"/>
<reference evidence="1" key="1">
    <citation type="journal article" date="2014" name="Front. Microbiol.">
        <title>High frequency of phylogenetically diverse reductive dehalogenase-homologous genes in deep subseafloor sedimentary metagenomes.</title>
        <authorList>
            <person name="Kawai M."/>
            <person name="Futagami T."/>
            <person name="Toyoda A."/>
            <person name="Takaki Y."/>
            <person name="Nishi S."/>
            <person name="Hori S."/>
            <person name="Arai W."/>
            <person name="Tsubouchi T."/>
            <person name="Morono Y."/>
            <person name="Uchiyama I."/>
            <person name="Ito T."/>
            <person name="Fujiyama A."/>
            <person name="Inagaki F."/>
            <person name="Takami H."/>
        </authorList>
    </citation>
    <scope>NUCLEOTIDE SEQUENCE</scope>
    <source>
        <strain evidence="1">Expedition CK06-06</strain>
    </source>
</reference>